<dbReference type="EMBL" id="RRYP01016623">
    <property type="protein sequence ID" value="TNV74800.1"/>
    <property type="molecule type" value="Genomic_DNA"/>
</dbReference>
<evidence type="ECO:0000313" key="2">
    <source>
        <dbReference type="Proteomes" id="UP000785679"/>
    </source>
</evidence>
<gene>
    <name evidence="1" type="ORF">FGO68_gene11636</name>
</gene>
<comment type="caution">
    <text evidence="1">The sequence shown here is derived from an EMBL/GenBank/DDBJ whole genome shotgun (WGS) entry which is preliminary data.</text>
</comment>
<sequence length="102" mass="11241">MSPPLLTLSESPAFLVTPLKASSRVILQCCIAKFIIRGCDWKWHEPGLKSEPIATLRPLSSIWRAGANWDLPRNTVVPGRIVGMTYFLTASLSMALSDMAIK</sequence>
<name>A0A8J8NIC1_HALGN</name>
<organism evidence="1 2">
    <name type="scientific">Halteria grandinella</name>
    <dbReference type="NCBI Taxonomy" id="5974"/>
    <lineage>
        <taxon>Eukaryota</taxon>
        <taxon>Sar</taxon>
        <taxon>Alveolata</taxon>
        <taxon>Ciliophora</taxon>
        <taxon>Intramacronucleata</taxon>
        <taxon>Spirotrichea</taxon>
        <taxon>Stichotrichia</taxon>
        <taxon>Sporadotrichida</taxon>
        <taxon>Halteriidae</taxon>
        <taxon>Halteria</taxon>
    </lineage>
</organism>
<evidence type="ECO:0000313" key="1">
    <source>
        <dbReference type="EMBL" id="TNV74800.1"/>
    </source>
</evidence>
<protein>
    <submittedName>
        <fullName evidence="1">Uncharacterized protein</fullName>
    </submittedName>
</protein>
<proteinExistence type="predicted"/>
<dbReference type="Proteomes" id="UP000785679">
    <property type="component" value="Unassembled WGS sequence"/>
</dbReference>
<dbReference type="AlphaFoldDB" id="A0A8J8NIC1"/>
<accession>A0A8J8NIC1</accession>
<keyword evidence="2" id="KW-1185">Reference proteome</keyword>
<reference evidence="1" key="1">
    <citation type="submission" date="2019-06" db="EMBL/GenBank/DDBJ databases">
        <authorList>
            <person name="Zheng W."/>
        </authorList>
    </citation>
    <scope>NUCLEOTIDE SEQUENCE</scope>
    <source>
        <strain evidence="1">QDHG01</strain>
    </source>
</reference>